<proteinExistence type="predicted"/>
<organism evidence="5 7">
    <name type="scientific">Polarella glacialis</name>
    <name type="common">Dinoflagellate</name>
    <dbReference type="NCBI Taxonomy" id="89957"/>
    <lineage>
        <taxon>Eukaryota</taxon>
        <taxon>Sar</taxon>
        <taxon>Alveolata</taxon>
        <taxon>Dinophyceae</taxon>
        <taxon>Suessiales</taxon>
        <taxon>Suessiaceae</taxon>
        <taxon>Polarella</taxon>
    </lineage>
</organism>
<dbReference type="Pfam" id="PF00504">
    <property type="entry name" value="Chloroa_b-bind"/>
    <property type="match status" value="1"/>
</dbReference>
<dbReference type="Pfam" id="PF02469">
    <property type="entry name" value="Fasciclin"/>
    <property type="match status" value="1"/>
</dbReference>
<dbReference type="OrthoDB" id="286301at2759"/>
<evidence type="ECO:0000256" key="3">
    <source>
        <dbReference type="ARBA" id="ARBA00022640"/>
    </source>
</evidence>
<dbReference type="InterPro" id="IPR036378">
    <property type="entry name" value="FAS1_dom_sf"/>
</dbReference>
<feature type="domain" description="FAS1" evidence="4">
    <location>
        <begin position="86"/>
        <end position="219"/>
    </location>
</feature>
<dbReference type="GO" id="GO:0005615">
    <property type="term" value="C:extracellular space"/>
    <property type="evidence" value="ECO:0007669"/>
    <property type="project" value="TreeGrafter"/>
</dbReference>
<dbReference type="Proteomes" id="UP000654075">
    <property type="component" value="Unassembled WGS sequence"/>
</dbReference>
<dbReference type="EMBL" id="CAJNNW010033620">
    <property type="protein sequence ID" value="CAE8719762.1"/>
    <property type="molecule type" value="Genomic_DNA"/>
</dbReference>
<dbReference type="EMBL" id="CAJNNV010032635">
    <property type="protein sequence ID" value="CAE8640559.1"/>
    <property type="molecule type" value="Genomic_DNA"/>
</dbReference>
<evidence type="ECO:0000259" key="4">
    <source>
        <dbReference type="PROSITE" id="PS50213"/>
    </source>
</evidence>
<reference evidence="5" key="1">
    <citation type="submission" date="2021-02" db="EMBL/GenBank/DDBJ databases">
        <authorList>
            <person name="Dougan E. K."/>
            <person name="Rhodes N."/>
            <person name="Thang M."/>
            <person name="Chan C."/>
        </authorList>
    </citation>
    <scope>NUCLEOTIDE SEQUENCE</scope>
</reference>
<dbReference type="PROSITE" id="PS50213">
    <property type="entry name" value="FAS1"/>
    <property type="match status" value="1"/>
</dbReference>
<evidence type="ECO:0000313" key="5">
    <source>
        <dbReference type="EMBL" id="CAE8640559.1"/>
    </source>
</evidence>
<dbReference type="SUPFAM" id="SSF82153">
    <property type="entry name" value="FAS1 domain"/>
    <property type="match status" value="1"/>
</dbReference>
<dbReference type="PANTHER" id="PTHR10900">
    <property type="entry name" value="PERIOSTIN-RELATED"/>
    <property type="match status" value="1"/>
</dbReference>
<gene>
    <name evidence="5" type="ORF">PGLA1383_LOCUS55392</name>
    <name evidence="6" type="ORF">PGLA2088_LOCUS40869</name>
</gene>
<dbReference type="Gene3D" id="1.10.3460.10">
    <property type="entry name" value="Chlorophyll a/b binding protein domain"/>
    <property type="match status" value="1"/>
</dbReference>
<dbReference type="SUPFAM" id="SSF103511">
    <property type="entry name" value="Chlorophyll a-b binding protein"/>
    <property type="match status" value="1"/>
</dbReference>
<comment type="caution">
    <text evidence="5">The sequence shown here is derived from an EMBL/GenBank/DDBJ whole genome shotgun (WGS) entry which is preliminary data.</text>
</comment>
<keyword evidence="2" id="KW-0150">Chloroplast</keyword>
<dbReference type="SMART" id="SM00554">
    <property type="entry name" value="FAS1"/>
    <property type="match status" value="1"/>
</dbReference>
<protein>
    <recommendedName>
        <fullName evidence="4">FAS1 domain-containing protein</fullName>
    </recommendedName>
</protein>
<evidence type="ECO:0000313" key="7">
    <source>
        <dbReference type="Proteomes" id="UP000654075"/>
    </source>
</evidence>
<name>A0A813HSS2_POLGL</name>
<dbReference type="InterPro" id="IPR050904">
    <property type="entry name" value="Adhesion/Biosynth-related"/>
</dbReference>
<dbReference type="Gene3D" id="2.30.180.10">
    <property type="entry name" value="FAS1 domain"/>
    <property type="match status" value="1"/>
</dbReference>
<evidence type="ECO:0000256" key="1">
    <source>
        <dbReference type="ARBA" id="ARBA00004229"/>
    </source>
</evidence>
<dbReference type="AlphaFoldDB" id="A0A813HSS2"/>
<dbReference type="InterPro" id="IPR022796">
    <property type="entry name" value="Chloroa_b-bind"/>
</dbReference>
<evidence type="ECO:0000256" key="2">
    <source>
        <dbReference type="ARBA" id="ARBA00022528"/>
    </source>
</evidence>
<dbReference type="Proteomes" id="UP000626109">
    <property type="component" value="Unassembled WGS sequence"/>
</dbReference>
<dbReference type="PANTHER" id="PTHR10900:SF77">
    <property type="entry name" value="FI19380P1"/>
    <property type="match status" value="1"/>
</dbReference>
<dbReference type="FunFam" id="2.30.180.10:FF:000032">
    <property type="entry name" value="Fasciclin domain-containing protein, putative"/>
    <property type="match status" value="1"/>
</dbReference>
<dbReference type="GO" id="GO:0009507">
    <property type="term" value="C:chloroplast"/>
    <property type="evidence" value="ECO:0007669"/>
    <property type="project" value="UniProtKB-SubCell"/>
</dbReference>
<sequence length="388" mass="40456">MALHSAPGNVFLAAGTASSALRGSTIAFPAVELPAAALAHASAASSSSANLVGLAAVGAAVVVASSLRRRGQTSGRAAVVACRAQVQSIAATAIANGNFKILVKALKKADLVETVSGKDPYTVFAPTDEAFKEVLKELGIKEKDLLDSKDLKDILLYHVLGGTTMSKSLKDNERLTTAQGSLLAIQIVAGTVKVGGKAVVEKADIACTNGVIHVIDRVLLPPPAPFVPKKEIGAMAPLGFFDPAGFTKANDEAGFFNYRAAEIKHGRVAMMAALGLVVQHYVQFPGFEAVPTGLAACTKAPGTYGFAALVLLSGLFEVAFWQEDESKEPGNFGDPLGLNMYNKDMREREINNGRMAMFSAIGIIAAETLTGKDGVAQLGLEGFQLPFP</sequence>
<keyword evidence="7" id="KW-1185">Reference proteome</keyword>
<evidence type="ECO:0000313" key="6">
    <source>
        <dbReference type="EMBL" id="CAE8719762.1"/>
    </source>
</evidence>
<dbReference type="InterPro" id="IPR000782">
    <property type="entry name" value="FAS1_domain"/>
</dbReference>
<comment type="subcellular location">
    <subcellularLocation>
        <location evidence="1">Plastid</location>
        <location evidence="1">Chloroplast</location>
    </subcellularLocation>
</comment>
<keyword evidence="3" id="KW-0934">Plastid</keyword>
<accession>A0A813HSS2</accession>